<feature type="transmembrane region" description="Helical" evidence="2">
    <location>
        <begin position="20"/>
        <end position="41"/>
    </location>
</feature>
<dbReference type="EMBL" id="CP136336">
    <property type="protein sequence ID" value="WOB09305.1"/>
    <property type="molecule type" value="Genomic_DNA"/>
</dbReference>
<dbReference type="Gene3D" id="3.30.700.10">
    <property type="entry name" value="Glycoprotein, Type 4 Pilin"/>
    <property type="match status" value="1"/>
</dbReference>
<keyword evidence="2" id="KW-0812">Transmembrane</keyword>
<proteinExistence type="predicted"/>
<keyword evidence="1" id="KW-0488">Methylation</keyword>
<dbReference type="InterPro" id="IPR012902">
    <property type="entry name" value="N_methyl_site"/>
</dbReference>
<dbReference type="RefSeq" id="WP_316702262.1">
    <property type="nucleotide sequence ID" value="NZ_CP136336.1"/>
</dbReference>
<evidence type="ECO:0000256" key="2">
    <source>
        <dbReference type="SAM" id="Phobius"/>
    </source>
</evidence>
<keyword evidence="2" id="KW-0472">Membrane</keyword>
<keyword evidence="4" id="KW-1185">Reference proteome</keyword>
<gene>
    <name evidence="3" type="ORF">RXV79_04415</name>
</gene>
<dbReference type="PROSITE" id="PS00409">
    <property type="entry name" value="PROKAR_NTER_METHYL"/>
    <property type="match status" value="1"/>
</dbReference>
<evidence type="ECO:0000256" key="1">
    <source>
        <dbReference type="ARBA" id="ARBA00022481"/>
    </source>
</evidence>
<dbReference type="Pfam" id="PF07963">
    <property type="entry name" value="N_methyl"/>
    <property type="match status" value="1"/>
</dbReference>
<accession>A0ABZ0CWI8</accession>
<dbReference type="InterPro" id="IPR031982">
    <property type="entry name" value="PilE-like"/>
</dbReference>
<name>A0ABZ0CWI8_9BURK</name>
<dbReference type="InterPro" id="IPR045584">
    <property type="entry name" value="Pilin-like"/>
</dbReference>
<sequence>MNKGLQMSTAHPAPSRLARGFTLIEVMIVVAIVAILAAVALPSYRDYILRGHLVDGTNGLLTMRADMERYFQDNRTYASTGGFNPPCLTARTTDAFTVSCLAAPTASTYVLTAVGRNAATGFTFTLNQADARDTTALITGWGTPNSGCWIMKRGQTC</sequence>
<dbReference type="InterPro" id="IPR000983">
    <property type="entry name" value="Bac_GSPG_pilin"/>
</dbReference>
<dbReference type="NCBIfam" id="TIGR02532">
    <property type="entry name" value="IV_pilin_GFxxxE"/>
    <property type="match status" value="1"/>
</dbReference>
<dbReference type="Proteomes" id="UP001303946">
    <property type="component" value="Chromosome"/>
</dbReference>
<dbReference type="SUPFAM" id="SSF54523">
    <property type="entry name" value="Pili subunits"/>
    <property type="match status" value="1"/>
</dbReference>
<evidence type="ECO:0000313" key="4">
    <source>
        <dbReference type="Proteomes" id="UP001303946"/>
    </source>
</evidence>
<keyword evidence="2" id="KW-1133">Transmembrane helix</keyword>
<dbReference type="PRINTS" id="PR00813">
    <property type="entry name" value="BCTERIALGSPG"/>
</dbReference>
<reference evidence="3 4" key="1">
    <citation type="submission" date="2023-10" db="EMBL/GenBank/DDBJ databases">
        <title>Bacteria for the degradation of biodegradable plastic PBAT(Polybutylene adipate terephthalate).</title>
        <authorList>
            <person name="Weon H.-Y."/>
            <person name="Yeon J."/>
        </authorList>
    </citation>
    <scope>NUCLEOTIDE SEQUENCE [LARGE SCALE GENOMIC DNA]</scope>
    <source>
        <strain evidence="3 4">SBD 7-3</strain>
    </source>
</reference>
<dbReference type="Pfam" id="PF16732">
    <property type="entry name" value="ComP_DUS"/>
    <property type="match status" value="1"/>
</dbReference>
<organism evidence="3 4">
    <name type="scientific">Piscinibacter gummiphilus</name>
    <dbReference type="NCBI Taxonomy" id="946333"/>
    <lineage>
        <taxon>Bacteria</taxon>
        <taxon>Pseudomonadati</taxon>
        <taxon>Pseudomonadota</taxon>
        <taxon>Betaproteobacteria</taxon>
        <taxon>Burkholderiales</taxon>
        <taxon>Sphaerotilaceae</taxon>
        <taxon>Piscinibacter</taxon>
    </lineage>
</organism>
<evidence type="ECO:0000313" key="3">
    <source>
        <dbReference type="EMBL" id="WOB09305.1"/>
    </source>
</evidence>
<protein>
    <submittedName>
        <fullName evidence="3">Type IV pilin protein</fullName>
    </submittedName>
</protein>